<evidence type="ECO:0000256" key="4">
    <source>
        <dbReference type="ARBA" id="ARBA00022801"/>
    </source>
</evidence>
<gene>
    <name evidence="9" type="ORF">GCM10009754_26460</name>
</gene>
<feature type="domain" description="Gfo/Idh/MocA-like oxidoreductase N-terminal" evidence="7">
    <location>
        <begin position="66"/>
        <end position="189"/>
    </location>
</feature>
<dbReference type="Gene3D" id="3.30.360.10">
    <property type="entry name" value="Dihydrodipicolinate Reductase, domain 2"/>
    <property type="match status" value="1"/>
</dbReference>
<comment type="caution">
    <text evidence="9">The sequence shown here is derived from an EMBL/GenBank/DDBJ whole genome shotgun (WGS) entry which is preliminary data.</text>
</comment>
<comment type="similarity">
    <text evidence="2">Belongs to the Gfo/Idh/MocA family. Glycosyl hydrolase 109 subfamily.</text>
</comment>
<dbReference type="InterPro" id="IPR000683">
    <property type="entry name" value="Gfo/Idh/MocA-like_OxRdtase_N"/>
</dbReference>
<dbReference type="InterPro" id="IPR036291">
    <property type="entry name" value="NAD(P)-bd_dom_sf"/>
</dbReference>
<dbReference type="PANTHER" id="PTHR43818:SF1">
    <property type="entry name" value="GLYCOSYL HYDROLASE FAMILY 109 PROTEIN"/>
    <property type="match status" value="1"/>
</dbReference>
<keyword evidence="6" id="KW-0326">Glycosidase</keyword>
<evidence type="ECO:0000259" key="7">
    <source>
        <dbReference type="Pfam" id="PF01408"/>
    </source>
</evidence>
<dbReference type="SUPFAM" id="SSF51735">
    <property type="entry name" value="NAD(P)-binding Rossmann-fold domains"/>
    <property type="match status" value="1"/>
</dbReference>
<keyword evidence="10" id="KW-1185">Reference proteome</keyword>
<dbReference type="RefSeq" id="WP_425546443.1">
    <property type="nucleotide sequence ID" value="NZ_BAAANN010000009.1"/>
</dbReference>
<dbReference type="Pfam" id="PF21252">
    <property type="entry name" value="Glyco_hydro_109_C"/>
    <property type="match status" value="1"/>
</dbReference>
<dbReference type="Gene3D" id="3.40.50.720">
    <property type="entry name" value="NAD(P)-binding Rossmann-like Domain"/>
    <property type="match status" value="1"/>
</dbReference>
<evidence type="ECO:0000259" key="8">
    <source>
        <dbReference type="Pfam" id="PF21252"/>
    </source>
</evidence>
<name>A0ABN2QNX7_9PSEU</name>
<proteinExistence type="inferred from homology"/>
<keyword evidence="5" id="KW-0520">NAD</keyword>
<dbReference type="InterPro" id="IPR006311">
    <property type="entry name" value="TAT_signal"/>
</dbReference>
<dbReference type="InterPro" id="IPR049303">
    <property type="entry name" value="Glyco_hydro_109_C"/>
</dbReference>
<feature type="domain" description="Glycosyl hydrolase 109 C-terminal" evidence="8">
    <location>
        <begin position="203"/>
        <end position="369"/>
    </location>
</feature>
<evidence type="ECO:0000256" key="1">
    <source>
        <dbReference type="ARBA" id="ARBA00001911"/>
    </source>
</evidence>
<evidence type="ECO:0000256" key="2">
    <source>
        <dbReference type="ARBA" id="ARBA00009329"/>
    </source>
</evidence>
<evidence type="ECO:0000313" key="9">
    <source>
        <dbReference type="EMBL" id="GAA1955496.1"/>
    </source>
</evidence>
<dbReference type="EMBL" id="BAAANN010000009">
    <property type="protein sequence ID" value="GAA1955496.1"/>
    <property type="molecule type" value="Genomic_DNA"/>
</dbReference>
<dbReference type="Pfam" id="PF01408">
    <property type="entry name" value="GFO_IDH_MocA"/>
    <property type="match status" value="1"/>
</dbReference>
<evidence type="ECO:0000256" key="5">
    <source>
        <dbReference type="ARBA" id="ARBA00023027"/>
    </source>
</evidence>
<keyword evidence="4" id="KW-0378">Hydrolase</keyword>
<dbReference type="InterPro" id="IPR050463">
    <property type="entry name" value="Gfo/Idh/MocA_oxidrdct_glycsds"/>
</dbReference>
<sequence>MSPAQPFSRRSALRTGVAAGAGLAATAHGVTSTAAAPSESGPDTAAAPAARGKTMMGVPFDRHPVVRVGIIGVGNRGASMLPLFLALPSVRVTAICDVNAEYVAKASAAVTKAGQPKPAEFTGGDHAFEQLLRRDDIDFVYVATPWEWHTPMALAAMRAGKHVGVECPIGIDVADLWALVDTSERTRKHCLQLENCCYGQNELRVLRMAHDGLFGELLHGSGAYLHDLRELLFSDTYYQGQWRRAWHTKRNGDLYPTHGLGPVAAYLDINRGDRLAKVTSMSTPALGLADYRAKHVPAGDPKWRERYVDGDVTMSLLQTERGRVIHLVHGVSNPHPYSRLNHLAGTNGVFEDYPPRIYLEPKDSNDEWGDFAAYANYDHWLWKDVGPGPGGHGGMDYLMLYRLAQTMNLGLVPDMDVYDAATWNAPFALSAESVRRGGAPVAFPDFTRGRWRTPHPGTDSPKPS</sequence>
<organism evidence="9 10">
    <name type="scientific">Amycolatopsis minnesotensis</name>
    <dbReference type="NCBI Taxonomy" id="337894"/>
    <lineage>
        <taxon>Bacteria</taxon>
        <taxon>Bacillati</taxon>
        <taxon>Actinomycetota</taxon>
        <taxon>Actinomycetes</taxon>
        <taxon>Pseudonocardiales</taxon>
        <taxon>Pseudonocardiaceae</taxon>
        <taxon>Amycolatopsis</taxon>
    </lineage>
</organism>
<evidence type="ECO:0000256" key="3">
    <source>
        <dbReference type="ARBA" id="ARBA00016631"/>
    </source>
</evidence>
<dbReference type="Proteomes" id="UP001501116">
    <property type="component" value="Unassembled WGS sequence"/>
</dbReference>
<dbReference type="PANTHER" id="PTHR43818">
    <property type="entry name" value="BCDNA.GH03377"/>
    <property type="match status" value="1"/>
</dbReference>
<evidence type="ECO:0000313" key="10">
    <source>
        <dbReference type="Proteomes" id="UP001501116"/>
    </source>
</evidence>
<dbReference type="PROSITE" id="PS51318">
    <property type="entry name" value="TAT"/>
    <property type="match status" value="1"/>
</dbReference>
<protein>
    <recommendedName>
        <fullName evidence="3">Glycosyl hydrolase family 109 protein</fullName>
    </recommendedName>
</protein>
<reference evidence="9 10" key="1">
    <citation type="journal article" date="2019" name="Int. J. Syst. Evol. Microbiol.">
        <title>The Global Catalogue of Microorganisms (GCM) 10K type strain sequencing project: providing services to taxonomists for standard genome sequencing and annotation.</title>
        <authorList>
            <consortium name="The Broad Institute Genomics Platform"/>
            <consortium name="The Broad Institute Genome Sequencing Center for Infectious Disease"/>
            <person name="Wu L."/>
            <person name="Ma J."/>
        </authorList>
    </citation>
    <scope>NUCLEOTIDE SEQUENCE [LARGE SCALE GENOMIC DNA]</scope>
    <source>
        <strain evidence="9 10">JCM 14545</strain>
    </source>
</reference>
<accession>A0ABN2QNX7</accession>
<evidence type="ECO:0000256" key="6">
    <source>
        <dbReference type="ARBA" id="ARBA00023295"/>
    </source>
</evidence>
<comment type="cofactor">
    <cofactor evidence="1">
        <name>NAD(+)</name>
        <dbReference type="ChEBI" id="CHEBI:57540"/>
    </cofactor>
</comment>